<dbReference type="PROSITE" id="PS50113">
    <property type="entry name" value="PAC"/>
    <property type="match status" value="3"/>
</dbReference>
<evidence type="ECO:0000256" key="1">
    <source>
        <dbReference type="ARBA" id="ARBA00000085"/>
    </source>
</evidence>
<dbReference type="Pfam" id="PF08448">
    <property type="entry name" value="PAS_4"/>
    <property type="match status" value="1"/>
</dbReference>
<dbReference type="CDD" id="cd00130">
    <property type="entry name" value="PAS"/>
    <property type="match status" value="4"/>
</dbReference>
<dbReference type="Gene3D" id="3.30.565.10">
    <property type="entry name" value="Histidine kinase-like ATPase, C-terminal domain"/>
    <property type="match status" value="1"/>
</dbReference>
<comment type="caution">
    <text evidence="10">The sequence shown here is derived from an EMBL/GenBank/DDBJ whole genome shotgun (WGS) entry which is preliminary data.</text>
</comment>
<dbReference type="Gene3D" id="3.30.450.20">
    <property type="entry name" value="PAS domain"/>
    <property type="match status" value="4"/>
</dbReference>
<dbReference type="SMART" id="SM00388">
    <property type="entry name" value="HisKA"/>
    <property type="match status" value="1"/>
</dbReference>
<evidence type="ECO:0000256" key="4">
    <source>
        <dbReference type="ARBA" id="ARBA00022679"/>
    </source>
</evidence>
<dbReference type="InterPro" id="IPR004358">
    <property type="entry name" value="Sig_transdc_His_kin-like_C"/>
</dbReference>
<name>A0ABV7L415_9PROT</name>
<keyword evidence="6" id="KW-0175">Coiled coil</keyword>
<keyword evidence="4" id="KW-0808">Transferase</keyword>
<dbReference type="InterPro" id="IPR001610">
    <property type="entry name" value="PAC"/>
</dbReference>
<dbReference type="Gene3D" id="1.10.287.130">
    <property type="match status" value="1"/>
</dbReference>
<dbReference type="SMART" id="SM00387">
    <property type="entry name" value="HATPase_c"/>
    <property type="match status" value="1"/>
</dbReference>
<dbReference type="InterPro" id="IPR036890">
    <property type="entry name" value="HATPase_C_sf"/>
</dbReference>
<feature type="domain" description="Histidine kinase" evidence="7">
    <location>
        <begin position="556"/>
        <end position="771"/>
    </location>
</feature>
<feature type="domain" description="PAS" evidence="8">
    <location>
        <begin position="14"/>
        <end position="88"/>
    </location>
</feature>
<feature type="domain" description="PAC" evidence="9">
    <location>
        <begin position="486"/>
        <end position="538"/>
    </location>
</feature>
<dbReference type="Proteomes" id="UP001595528">
    <property type="component" value="Unassembled WGS sequence"/>
</dbReference>
<comment type="catalytic activity">
    <reaction evidence="1">
        <text>ATP + protein L-histidine = ADP + protein N-phospho-L-histidine.</text>
        <dbReference type="EC" id="2.7.13.3"/>
    </reaction>
</comment>
<feature type="coiled-coil region" evidence="6">
    <location>
        <begin position="526"/>
        <end position="556"/>
    </location>
</feature>
<dbReference type="PANTHER" id="PTHR43304">
    <property type="entry name" value="PHYTOCHROME-LIKE PROTEIN CPH1"/>
    <property type="match status" value="1"/>
</dbReference>
<dbReference type="PANTHER" id="PTHR43304:SF1">
    <property type="entry name" value="PAC DOMAIN-CONTAINING PROTEIN"/>
    <property type="match status" value="1"/>
</dbReference>
<dbReference type="InterPro" id="IPR003594">
    <property type="entry name" value="HATPase_dom"/>
</dbReference>
<dbReference type="InterPro" id="IPR035965">
    <property type="entry name" value="PAS-like_dom_sf"/>
</dbReference>
<evidence type="ECO:0000259" key="8">
    <source>
        <dbReference type="PROSITE" id="PS50112"/>
    </source>
</evidence>
<dbReference type="PRINTS" id="PR00344">
    <property type="entry name" value="BCTRLSENSOR"/>
</dbReference>
<evidence type="ECO:0000259" key="9">
    <source>
        <dbReference type="PROSITE" id="PS50113"/>
    </source>
</evidence>
<evidence type="ECO:0000313" key="10">
    <source>
        <dbReference type="EMBL" id="MFC3229048.1"/>
    </source>
</evidence>
<dbReference type="EMBL" id="JBHRTR010000031">
    <property type="protein sequence ID" value="MFC3229048.1"/>
    <property type="molecule type" value="Genomic_DNA"/>
</dbReference>
<dbReference type="Pfam" id="PF13426">
    <property type="entry name" value="PAS_9"/>
    <property type="match status" value="3"/>
</dbReference>
<evidence type="ECO:0000256" key="2">
    <source>
        <dbReference type="ARBA" id="ARBA00012438"/>
    </source>
</evidence>
<dbReference type="SMART" id="SM00091">
    <property type="entry name" value="PAS"/>
    <property type="match status" value="4"/>
</dbReference>
<keyword evidence="5" id="KW-0418">Kinase</keyword>
<dbReference type="SUPFAM" id="SSF47384">
    <property type="entry name" value="Homodimeric domain of signal transducing histidine kinase"/>
    <property type="match status" value="1"/>
</dbReference>
<dbReference type="InterPro" id="IPR005467">
    <property type="entry name" value="His_kinase_dom"/>
</dbReference>
<protein>
    <recommendedName>
        <fullName evidence="2">histidine kinase</fullName>
        <ecNumber evidence="2">2.7.13.3</ecNumber>
    </recommendedName>
</protein>
<reference evidence="11" key="1">
    <citation type="journal article" date="2019" name="Int. J. Syst. Evol. Microbiol.">
        <title>The Global Catalogue of Microorganisms (GCM) 10K type strain sequencing project: providing services to taxonomists for standard genome sequencing and annotation.</title>
        <authorList>
            <consortium name="The Broad Institute Genomics Platform"/>
            <consortium name="The Broad Institute Genome Sequencing Center for Infectious Disease"/>
            <person name="Wu L."/>
            <person name="Ma J."/>
        </authorList>
    </citation>
    <scope>NUCLEOTIDE SEQUENCE [LARGE SCALE GENOMIC DNA]</scope>
    <source>
        <strain evidence="11">KCTC 42964</strain>
    </source>
</reference>
<dbReference type="SUPFAM" id="SSF55785">
    <property type="entry name" value="PYP-like sensor domain (PAS domain)"/>
    <property type="match status" value="4"/>
</dbReference>
<proteinExistence type="predicted"/>
<dbReference type="InterPro" id="IPR036097">
    <property type="entry name" value="HisK_dim/P_sf"/>
</dbReference>
<gene>
    <name evidence="10" type="ORF">ACFOGJ_17515</name>
</gene>
<sequence>MEHAPLHPTLADAPSEAIRELLDLVAAAMFIVDIDPDGTFRFGGLNRTHEDLTGMRSADVIGRKPEECLPSDVAAAVTERYRQCIAADAAIDYRECIEHPAGLRWWRTTLMPMRDPASGRIIRLVGSALDITTEVAAQQQMEEQARLYQETFDRTPVMKLTLGPDRLIKRVSDYMLRRLGYGRDEMLGHLSGEFMTEESAARGRNQVVPQTLRDGAVHDVPYTLLTKAGAEVDVLISVIAIRDGAGEVIEFNLVALEITELNRANMALAATVARLDDAQRLNQEIYDSTPAMLYTVAPDRTIVRVSDHWLKVMGYDREAVIGRTSMDFMDLPSARYAREEVIPRFRREGQITNIPYTFLKADGTPMEVLLSSTMVYDDDGRERRANTVMVDVTERNRAFRDLDRAHREIVAQEELERERYDRTPAMLYTLGPDFRIIGVSDYWLKATGYRRDQVIGRLPFDFMTERAMVRAREEVIPTMLERDRVDEIPLELFRADGSVMEVLLSSVGERGEEGGFERIFSVMRDVTERNRAHRDLEAAYRELEEKNQELEHFAHIASHDLREPLRKVRAFADRLRRKAAADLGAENLIYLERIESAVDRMRDLIQDLMALSVAGSREVLFDHVDMSTLVHHVAADLDHAIQAVGGTVTIEGDFCAVAGDASQLEQLFANLVGNALKYRAADRPVEVRIAARQDDRNLYLSVSDNGIGFESDYAERIFKPFVRLHGHGAFEGTGMGLAICQKIVSRHNGSISADGRPGEGARFRITLPRERPAAIGLRGPGA</sequence>
<dbReference type="SMART" id="SM00086">
    <property type="entry name" value="PAC"/>
    <property type="match status" value="4"/>
</dbReference>
<feature type="domain" description="PAC" evidence="9">
    <location>
        <begin position="218"/>
        <end position="270"/>
    </location>
</feature>
<organism evidence="10 11">
    <name type="scientific">Marinibaculum pumilum</name>
    <dbReference type="NCBI Taxonomy" id="1766165"/>
    <lineage>
        <taxon>Bacteria</taxon>
        <taxon>Pseudomonadati</taxon>
        <taxon>Pseudomonadota</taxon>
        <taxon>Alphaproteobacteria</taxon>
        <taxon>Rhodospirillales</taxon>
        <taxon>Rhodospirillaceae</taxon>
        <taxon>Marinibaculum</taxon>
    </lineage>
</organism>
<evidence type="ECO:0000256" key="6">
    <source>
        <dbReference type="SAM" id="Coils"/>
    </source>
</evidence>
<dbReference type="InterPro" id="IPR000700">
    <property type="entry name" value="PAS-assoc_C"/>
</dbReference>
<keyword evidence="11" id="KW-1185">Reference proteome</keyword>
<dbReference type="SUPFAM" id="SSF55874">
    <property type="entry name" value="ATPase domain of HSP90 chaperone/DNA topoisomerase II/histidine kinase"/>
    <property type="match status" value="1"/>
</dbReference>
<dbReference type="NCBIfam" id="TIGR00229">
    <property type="entry name" value="sensory_box"/>
    <property type="match status" value="4"/>
</dbReference>
<dbReference type="PROSITE" id="PS50109">
    <property type="entry name" value="HIS_KIN"/>
    <property type="match status" value="1"/>
</dbReference>
<feature type="domain" description="PAC" evidence="9">
    <location>
        <begin position="352"/>
        <end position="404"/>
    </location>
</feature>
<dbReference type="Pfam" id="PF02518">
    <property type="entry name" value="HATPase_c"/>
    <property type="match status" value="1"/>
</dbReference>
<dbReference type="RefSeq" id="WP_379902865.1">
    <property type="nucleotide sequence ID" value="NZ_JBHRTR010000031.1"/>
</dbReference>
<feature type="domain" description="PAS" evidence="8">
    <location>
        <begin position="278"/>
        <end position="331"/>
    </location>
</feature>
<evidence type="ECO:0000313" key="11">
    <source>
        <dbReference type="Proteomes" id="UP001595528"/>
    </source>
</evidence>
<dbReference type="CDD" id="cd00082">
    <property type="entry name" value="HisKA"/>
    <property type="match status" value="1"/>
</dbReference>
<dbReference type="InterPro" id="IPR013656">
    <property type="entry name" value="PAS_4"/>
</dbReference>
<evidence type="ECO:0000259" key="7">
    <source>
        <dbReference type="PROSITE" id="PS50109"/>
    </source>
</evidence>
<dbReference type="InterPro" id="IPR003661">
    <property type="entry name" value="HisK_dim/P_dom"/>
</dbReference>
<evidence type="ECO:0000256" key="3">
    <source>
        <dbReference type="ARBA" id="ARBA00022553"/>
    </source>
</evidence>
<dbReference type="InterPro" id="IPR000014">
    <property type="entry name" value="PAS"/>
</dbReference>
<evidence type="ECO:0000256" key="5">
    <source>
        <dbReference type="ARBA" id="ARBA00022777"/>
    </source>
</evidence>
<dbReference type="PROSITE" id="PS50112">
    <property type="entry name" value="PAS"/>
    <property type="match status" value="2"/>
</dbReference>
<dbReference type="EC" id="2.7.13.3" evidence="2"/>
<dbReference type="InterPro" id="IPR052162">
    <property type="entry name" value="Sensor_kinase/Photoreceptor"/>
</dbReference>
<accession>A0ABV7L415</accession>
<dbReference type="Pfam" id="PF00512">
    <property type="entry name" value="HisKA"/>
    <property type="match status" value="1"/>
</dbReference>
<keyword evidence="3" id="KW-0597">Phosphoprotein</keyword>